<name>A0A8X6XS60_9ARAC</name>
<feature type="compositionally biased region" description="Acidic residues" evidence="1">
    <location>
        <begin position="1"/>
        <end position="10"/>
    </location>
</feature>
<comment type="caution">
    <text evidence="2">The sequence shown here is derived from an EMBL/GenBank/DDBJ whole genome shotgun (WGS) entry which is preliminary data.</text>
</comment>
<sequence length="79" mass="8944">MSDSESDMDLNSEKSGCTNKSHSQTNSRKPTDVYISLLAQRRQEKETLVRELQILPLFTGLDYPDHSSTAQAESDEIRL</sequence>
<gene>
    <name evidence="2" type="ORF">TNIN_414891</name>
</gene>
<reference evidence="2" key="1">
    <citation type="submission" date="2020-08" db="EMBL/GenBank/DDBJ databases">
        <title>Multicomponent nature underlies the extraordinary mechanical properties of spider dragline silk.</title>
        <authorList>
            <person name="Kono N."/>
            <person name="Nakamura H."/>
            <person name="Mori M."/>
            <person name="Yoshida Y."/>
            <person name="Ohtoshi R."/>
            <person name="Malay A.D."/>
            <person name="Moran D.A.P."/>
            <person name="Tomita M."/>
            <person name="Numata K."/>
            <person name="Arakawa K."/>
        </authorList>
    </citation>
    <scope>NUCLEOTIDE SEQUENCE</scope>
</reference>
<dbReference type="AlphaFoldDB" id="A0A8X6XS60"/>
<feature type="compositionally biased region" description="Polar residues" evidence="1">
    <location>
        <begin position="13"/>
        <end position="28"/>
    </location>
</feature>
<dbReference type="Proteomes" id="UP000886998">
    <property type="component" value="Unassembled WGS sequence"/>
</dbReference>
<evidence type="ECO:0000313" key="2">
    <source>
        <dbReference type="EMBL" id="GFY59228.1"/>
    </source>
</evidence>
<accession>A0A8X6XS60</accession>
<evidence type="ECO:0000313" key="3">
    <source>
        <dbReference type="Proteomes" id="UP000886998"/>
    </source>
</evidence>
<feature type="region of interest" description="Disordered" evidence="1">
    <location>
        <begin position="1"/>
        <end position="32"/>
    </location>
</feature>
<evidence type="ECO:0000256" key="1">
    <source>
        <dbReference type="SAM" id="MobiDB-lite"/>
    </source>
</evidence>
<keyword evidence="3" id="KW-1185">Reference proteome</keyword>
<organism evidence="2 3">
    <name type="scientific">Trichonephila inaurata madagascariensis</name>
    <dbReference type="NCBI Taxonomy" id="2747483"/>
    <lineage>
        <taxon>Eukaryota</taxon>
        <taxon>Metazoa</taxon>
        <taxon>Ecdysozoa</taxon>
        <taxon>Arthropoda</taxon>
        <taxon>Chelicerata</taxon>
        <taxon>Arachnida</taxon>
        <taxon>Araneae</taxon>
        <taxon>Araneomorphae</taxon>
        <taxon>Entelegynae</taxon>
        <taxon>Araneoidea</taxon>
        <taxon>Nephilidae</taxon>
        <taxon>Trichonephila</taxon>
        <taxon>Trichonephila inaurata</taxon>
    </lineage>
</organism>
<protein>
    <submittedName>
        <fullName evidence="2">Uncharacterized protein</fullName>
    </submittedName>
</protein>
<dbReference type="EMBL" id="BMAV01012520">
    <property type="protein sequence ID" value="GFY59228.1"/>
    <property type="molecule type" value="Genomic_DNA"/>
</dbReference>
<proteinExistence type="predicted"/>